<feature type="region of interest" description="Disordered" evidence="11">
    <location>
        <begin position="1"/>
        <end position="30"/>
    </location>
</feature>
<evidence type="ECO:0000256" key="11">
    <source>
        <dbReference type="SAM" id="MobiDB-lite"/>
    </source>
</evidence>
<dbReference type="GO" id="GO:0005634">
    <property type="term" value="C:nucleus"/>
    <property type="evidence" value="ECO:0007669"/>
    <property type="project" value="UniProtKB-SubCell"/>
</dbReference>
<dbReference type="STRING" id="5601.A0A0D2CI20"/>
<feature type="region of interest" description="Disordered" evidence="11">
    <location>
        <begin position="94"/>
        <end position="252"/>
    </location>
</feature>
<evidence type="ECO:0000256" key="9">
    <source>
        <dbReference type="ARBA" id="ARBA00023328"/>
    </source>
</evidence>
<keyword evidence="5" id="KW-0132">Cell division</keyword>
<keyword evidence="6" id="KW-0498">Mitosis</keyword>
<gene>
    <name evidence="13" type="ORF">PV04_07171</name>
</gene>
<evidence type="ECO:0000256" key="1">
    <source>
        <dbReference type="ARBA" id="ARBA00004123"/>
    </source>
</evidence>
<keyword evidence="9" id="KW-0137">Centromere</keyword>
<evidence type="ECO:0000313" key="14">
    <source>
        <dbReference type="Proteomes" id="UP000054266"/>
    </source>
</evidence>
<feature type="compositionally biased region" description="Polar residues" evidence="11">
    <location>
        <begin position="240"/>
        <end position="251"/>
    </location>
</feature>
<keyword evidence="8" id="KW-0131">Cell cycle</keyword>
<comment type="similarity">
    <text evidence="3">Belongs to the borealin family.</text>
</comment>
<keyword evidence="7" id="KW-0539">Nucleus</keyword>
<evidence type="ECO:0000256" key="7">
    <source>
        <dbReference type="ARBA" id="ARBA00023242"/>
    </source>
</evidence>
<evidence type="ECO:0000256" key="6">
    <source>
        <dbReference type="ARBA" id="ARBA00022776"/>
    </source>
</evidence>
<feature type="compositionally biased region" description="Low complexity" evidence="11">
    <location>
        <begin position="185"/>
        <end position="194"/>
    </location>
</feature>
<dbReference type="PANTHER" id="PTHR16040:SF7">
    <property type="entry name" value="AUSTRALIN, ISOFORM A-RELATED"/>
    <property type="match status" value="1"/>
</dbReference>
<keyword evidence="10" id="KW-0175">Coiled coil</keyword>
<dbReference type="Proteomes" id="UP000054266">
    <property type="component" value="Unassembled WGS sequence"/>
</dbReference>
<feature type="domain" description="Borealin N-terminal" evidence="12">
    <location>
        <begin position="39"/>
        <end position="95"/>
    </location>
</feature>
<evidence type="ECO:0000256" key="4">
    <source>
        <dbReference type="ARBA" id="ARBA00022454"/>
    </source>
</evidence>
<dbReference type="HOGENOM" id="CLU_038589_0_0_1"/>
<dbReference type="InterPro" id="IPR018867">
    <property type="entry name" value="Cell_div_borealin"/>
</dbReference>
<dbReference type="GO" id="GO:0000070">
    <property type="term" value="P:mitotic sister chromatid segregation"/>
    <property type="evidence" value="ECO:0007669"/>
    <property type="project" value="TreeGrafter"/>
</dbReference>
<protein>
    <recommendedName>
        <fullName evidence="12">Borealin N-terminal domain-containing protein</fullName>
    </recommendedName>
</protein>
<feature type="coiled-coil region" evidence="10">
    <location>
        <begin position="30"/>
        <end position="57"/>
    </location>
</feature>
<keyword evidence="4" id="KW-0158">Chromosome</keyword>
<evidence type="ECO:0000259" key="12">
    <source>
        <dbReference type="Pfam" id="PF10444"/>
    </source>
</evidence>
<dbReference type="EMBL" id="KN846960">
    <property type="protein sequence ID" value="KIW64866.1"/>
    <property type="molecule type" value="Genomic_DNA"/>
</dbReference>
<evidence type="ECO:0000256" key="5">
    <source>
        <dbReference type="ARBA" id="ARBA00022618"/>
    </source>
</evidence>
<evidence type="ECO:0000313" key="13">
    <source>
        <dbReference type="EMBL" id="KIW64866.1"/>
    </source>
</evidence>
<name>A0A0D2CI20_9EURO</name>
<feature type="compositionally biased region" description="Low complexity" evidence="11">
    <location>
        <begin position="325"/>
        <end position="341"/>
    </location>
</feature>
<feature type="compositionally biased region" description="Low complexity" evidence="11">
    <location>
        <begin position="139"/>
        <end position="148"/>
    </location>
</feature>
<evidence type="ECO:0000256" key="2">
    <source>
        <dbReference type="ARBA" id="ARBA00004584"/>
    </source>
</evidence>
<dbReference type="AlphaFoldDB" id="A0A0D2CI20"/>
<reference evidence="13 14" key="1">
    <citation type="submission" date="2015-01" db="EMBL/GenBank/DDBJ databases">
        <title>The Genome Sequence of Capronia semiimmersa CBS27337.</title>
        <authorList>
            <consortium name="The Broad Institute Genomics Platform"/>
            <person name="Cuomo C."/>
            <person name="de Hoog S."/>
            <person name="Gorbushina A."/>
            <person name="Stielow B."/>
            <person name="Teixiera M."/>
            <person name="Abouelleil A."/>
            <person name="Chapman S.B."/>
            <person name="Priest M."/>
            <person name="Young S.K."/>
            <person name="Wortman J."/>
            <person name="Nusbaum C."/>
            <person name="Birren B."/>
        </authorList>
    </citation>
    <scope>NUCLEOTIDE SEQUENCE [LARGE SCALE GENOMIC DNA]</scope>
    <source>
        <strain evidence="13 14">CBS 27337</strain>
    </source>
</reference>
<keyword evidence="14" id="KW-1185">Reference proteome</keyword>
<feature type="region of interest" description="Disordered" evidence="11">
    <location>
        <begin position="273"/>
        <end position="383"/>
    </location>
</feature>
<dbReference type="GO" id="GO:0032133">
    <property type="term" value="C:chromosome passenger complex"/>
    <property type="evidence" value="ECO:0007669"/>
    <property type="project" value="TreeGrafter"/>
</dbReference>
<dbReference type="Pfam" id="PF10444">
    <property type="entry name" value="Nbl1_Borealin_N"/>
    <property type="match status" value="1"/>
</dbReference>
<dbReference type="GO" id="GO:0000775">
    <property type="term" value="C:chromosome, centromeric region"/>
    <property type="evidence" value="ECO:0007669"/>
    <property type="project" value="UniProtKB-SubCell"/>
</dbReference>
<evidence type="ECO:0000256" key="3">
    <source>
        <dbReference type="ARBA" id="ARBA00009914"/>
    </source>
</evidence>
<evidence type="ECO:0000256" key="10">
    <source>
        <dbReference type="SAM" id="Coils"/>
    </source>
</evidence>
<feature type="compositionally biased region" description="Polar residues" evidence="11">
    <location>
        <begin position="200"/>
        <end position="216"/>
    </location>
</feature>
<dbReference type="GO" id="GO:0051301">
    <property type="term" value="P:cell division"/>
    <property type="evidence" value="ECO:0007669"/>
    <property type="project" value="UniProtKB-KW"/>
</dbReference>
<comment type="subcellular location">
    <subcellularLocation>
        <location evidence="2">Chromosome</location>
        <location evidence="2">Centromere</location>
    </subcellularLocation>
    <subcellularLocation>
        <location evidence="1">Nucleus</location>
    </subcellularLocation>
</comment>
<feature type="compositionally biased region" description="Pro residues" evidence="11">
    <location>
        <begin position="304"/>
        <end position="314"/>
    </location>
</feature>
<dbReference type="GO" id="GO:0051233">
    <property type="term" value="C:spindle midzone"/>
    <property type="evidence" value="ECO:0007669"/>
    <property type="project" value="TreeGrafter"/>
</dbReference>
<dbReference type="InterPro" id="IPR018851">
    <property type="entry name" value="Borealin_N"/>
</dbReference>
<proteinExistence type="inferred from homology"/>
<evidence type="ECO:0000256" key="8">
    <source>
        <dbReference type="ARBA" id="ARBA00023306"/>
    </source>
</evidence>
<organism evidence="13 14">
    <name type="scientific">Phialophora macrospora</name>
    <dbReference type="NCBI Taxonomy" id="1851006"/>
    <lineage>
        <taxon>Eukaryota</taxon>
        <taxon>Fungi</taxon>
        <taxon>Dikarya</taxon>
        <taxon>Ascomycota</taxon>
        <taxon>Pezizomycotina</taxon>
        <taxon>Eurotiomycetes</taxon>
        <taxon>Chaetothyriomycetidae</taxon>
        <taxon>Chaetothyriales</taxon>
        <taxon>Herpotrichiellaceae</taxon>
        <taxon>Phialophora</taxon>
    </lineage>
</organism>
<accession>A0A0D2CI20</accession>
<dbReference type="PANTHER" id="PTHR16040">
    <property type="entry name" value="AUSTRALIN, ISOFORM A-RELATED"/>
    <property type="match status" value="1"/>
</dbReference>
<sequence>MAPAMTRKRKSEEIEDQPAGAVTPRGSPAHKKMRITLQQKQALMDNLQLEITERARQLRAGYALQCTDLRARIERRVNRIPLALRNMTMGELMAQHQAPRAPQASPPKQTISIDIPAPKRKPLPPLPKEEHPSTKLPSPARQQAQPAPTRGKKRTSSEIQIASDKENESYPDTLPMAKNTKRVKTTTAQPTRTTSRAGKHTTTSVLSPRSHNSRTLPRSPIKDLYLPTSPAKSMIARPTTAMSPVRQTSPLKSAATAATSAISASVHGMIEQARRGGTATAAKLSRTASKEKKETAPAVRGQMLPPPRPKPSAPASPQRAFSQASTHSNSTDTSTTSSGTTVVKPKRGVRTAATSKTPKVAAEPSSPAERKKGGVARAASAAKTALKRNAGPAAAASKKVVVAEPAAGRRVLRKRT</sequence>